<evidence type="ECO:0000256" key="2">
    <source>
        <dbReference type="ARBA" id="ARBA00022692"/>
    </source>
</evidence>
<comment type="subcellular location">
    <subcellularLocation>
        <location evidence="1">Membrane</location>
    </subcellularLocation>
</comment>
<organism evidence="6 7">
    <name type="scientific">Caerostris darwini</name>
    <dbReference type="NCBI Taxonomy" id="1538125"/>
    <lineage>
        <taxon>Eukaryota</taxon>
        <taxon>Metazoa</taxon>
        <taxon>Ecdysozoa</taxon>
        <taxon>Arthropoda</taxon>
        <taxon>Chelicerata</taxon>
        <taxon>Arachnida</taxon>
        <taxon>Araneae</taxon>
        <taxon>Araneomorphae</taxon>
        <taxon>Entelegynae</taxon>
        <taxon>Araneoidea</taxon>
        <taxon>Araneidae</taxon>
        <taxon>Caerostris</taxon>
    </lineage>
</organism>
<dbReference type="InterPro" id="IPR017452">
    <property type="entry name" value="GPCR_Rhodpsn_7TM"/>
</dbReference>
<keyword evidence="6" id="KW-0675">Receptor</keyword>
<reference evidence="6 7" key="1">
    <citation type="submission" date="2021-06" db="EMBL/GenBank/DDBJ databases">
        <title>Caerostris darwini draft genome.</title>
        <authorList>
            <person name="Kono N."/>
            <person name="Arakawa K."/>
        </authorList>
    </citation>
    <scope>NUCLEOTIDE SEQUENCE [LARGE SCALE GENOMIC DNA]</scope>
</reference>
<keyword evidence="2" id="KW-0812">Transmembrane</keyword>
<keyword evidence="3" id="KW-1133">Transmembrane helix</keyword>
<dbReference type="AlphaFoldDB" id="A0AAV4MC33"/>
<evidence type="ECO:0000313" key="6">
    <source>
        <dbReference type="EMBL" id="GIX69954.1"/>
    </source>
</evidence>
<dbReference type="Proteomes" id="UP001054837">
    <property type="component" value="Unassembled WGS sequence"/>
</dbReference>
<keyword evidence="4" id="KW-0472">Membrane</keyword>
<dbReference type="GO" id="GO:0016020">
    <property type="term" value="C:membrane"/>
    <property type="evidence" value="ECO:0007669"/>
    <property type="project" value="UniProtKB-SubCell"/>
</dbReference>
<gene>
    <name evidence="6" type="primary">TkR99D_3</name>
    <name evidence="6" type="ORF">CDAR_394481</name>
</gene>
<dbReference type="Gene3D" id="1.20.1070.10">
    <property type="entry name" value="Rhodopsin 7-helix transmembrane proteins"/>
    <property type="match status" value="1"/>
</dbReference>
<accession>A0AAV4MC33</accession>
<feature type="domain" description="G-protein coupled receptors family 1 profile" evidence="5">
    <location>
        <begin position="1"/>
        <end position="22"/>
    </location>
</feature>
<name>A0AAV4MC33_9ARAC</name>
<evidence type="ECO:0000313" key="7">
    <source>
        <dbReference type="Proteomes" id="UP001054837"/>
    </source>
</evidence>
<sequence length="114" mass="13235">MMIVVVVIFAVCWLPYHVYFLVAHPPPHILNETFVQTDLLDHLLAGHVQCDSRVFRCCTWREEKINPLEQRKFTAARQNTVNGIMALQTVTESLSLSNPLIYNKYVRHDRVSNL</sequence>
<evidence type="ECO:0000259" key="5">
    <source>
        <dbReference type="PROSITE" id="PS50262"/>
    </source>
</evidence>
<proteinExistence type="predicted"/>
<evidence type="ECO:0000256" key="1">
    <source>
        <dbReference type="ARBA" id="ARBA00004370"/>
    </source>
</evidence>
<keyword evidence="7" id="KW-1185">Reference proteome</keyword>
<evidence type="ECO:0000256" key="3">
    <source>
        <dbReference type="ARBA" id="ARBA00022989"/>
    </source>
</evidence>
<evidence type="ECO:0000256" key="4">
    <source>
        <dbReference type="ARBA" id="ARBA00023136"/>
    </source>
</evidence>
<comment type="caution">
    <text evidence="6">The sequence shown here is derived from an EMBL/GenBank/DDBJ whole genome shotgun (WGS) entry which is preliminary data.</text>
</comment>
<dbReference type="EMBL" id="BPLQ01000319">
    <property type="protein sequence ID" value="GIX69954.1"/>
    <property type="molecule type" value="Genomic_DNA"/>
</dbReference>
<dbReference type="PROSITE" id="PS50262">
    <property type="entry name" value="G_PROTEIN_RECEP_F1_2"/>
    <property type="match status" value="1"/>
</dbReference>
<protein>
    <submittedName>
        <fullName evidence="6">Tachykinin-like peptides receptor 99D</fullName>
    </submittedName>
</protein>